<organism evidence="8 9">
    <name type="scientific">Clostridium perfringens</name>
    <dbReference type="NCBI Taxonomy" id="1502"/>
    <lineage>
        <taxon>Bacteria</taxon>
        <taxon>Bacillati</taxon>
        <taxon>Bacillota</taxon>
        <taxon>Clostridia</taxon>
        <taxon>Eubacteriales</taxon>
        <taxon>Clostridiaceae</taxon>
        <taxon>Clostridium</taxon>
    </lineage>
</organism>
<evidence type="ECO:0000256" key="3">
    <source>
        <dbReference type="ARBA" id="ARBA00022475"/>
    </source>
</evidence>
<keyword evidence="5 7" id="KW-1133">Transmembrane helix</keyword>
<dbReference type="GO" id="GO:0005886">
    <property type="term" value="C:plasma membrane"/>
    <property type="evidence" value="ECO:0007669"/>
    <property type="project" value="UniProtKB-SubCell"/>
</dbReference>
<sequence>VIKDDNNYKNICDCGCIESQYFYNKSKIRLCLEHANKEFSNILKYYIFGSFLSSVFITIVNEYMLNKMSNGKYLSIIIMMLISFLLSLCSEADAFIAKGVLANFGLPAISGFLILGPMIDLKNVI</sequence>
<evidence type="ECO:0000256" key="2">
    <source>
        <dbReference type="ARBA" id="ARBA00006386"/>
    </source>
</evidence>
<accession>A0AAW9IKJ7</accession>
<gene>
    <name evidence="8" type="ORF">GNF79_21485</name>
</gene>
<feature type="non-terminal residue" evidence="8">
    <location>
        <position position="125"/>
    </location>
</feature>
<dbReference type="AlphaFoldDB" id="A0AAW9IKJ7"/>
<dbReference type="RefSeq" id="WP_322459615.1">
    <property type="nucleotide sequence ID" value="NZ_WNVC01001567.1"/>
</dbReference>
<dbReference type="InterPro" id="IPR052923">
    <property type="entry name" value="UPF0718"/>
</dbReference>
<evidence type="ECO:0000313" key="8">
    <source>
        <dbReference type="EMBL" id="MDZ5001574.1"/>
    </source>
</evidence>
<comment type="similarity">
    <text evidence="2">Belongs to the UPF0718 family.</text>
</comment>
<protein>
    <submittedName>
        <fullName evidence="8">Permease</fullName>
    </submittedName>
</protein>
<evidence type="ECO:0000313" key="9">
    <source>
        <dbReference type="Proteomes" id="UP001291306"/>
    </source>
</evidence>
<proteinExistence type="inferred from homology"/>
<dbReference type="Proteomes" id="UP001291306">
    <property type="component" value="Unassembled WGS sequence"/>
</dbReference>
<comment type="caution">
    <text evidence="8">The sequence shown here is derived from an EMBL/GenBank/DDBJ whole genome shotgun (WGS) entry which is preliminary data.</text>
</comment>
<feature type="non-terminal residue" evidence="8">
    <location>
        <position position="1"/>
    </location>
</feature>
<dbReference type="PANTHER" id="PTHR34184">
    <property type="entry name" value="UPF0718 PROTEIN YCGR"/>
    <property type="match status" value="1"/>
</dbReference>
<reference evidence="8" key="1">
    <citation type="submission" date="2019-11" db="EMBL/GenBank/DDBJ databases">
        <title>Characterization of Clostridium perfringens isolates from swine manure treated agricultural soils.</title>
        <authorList>
            <person name="Wushke S.T."/>
        </authorList>
    </citation>
    <scope>NUCLEOTIDE SEQUENCE</scope>
    <source>
        <strain evidence="8">X26</strain>
    </source>
</reference>
<feature type="transmembrane region" description="Helical" evidence="7">
    <location>
        <begin position="100"/>
        <end position="119"/>
    </location>
</feature>
<feature type="transmembrane region" description="Helical" evidence="7">
    <location>
        <begin position="71"/>
        <end position="88"/>
    </location>
</feature>
<name>A0AAW9IKJ7_CLOPF</name>
<evidence type="ECO:0000256" key="7">
    <source>
        <dbReference type="SAM" id="Phobius"/>
    </source>
</evidence>
<keyword evidence="3" id="KW-1003">Cell membrane</keyword>
<evidence type="ECO:0000256" key="5">
    <source>
        <dbReference type="ARBA" id="ARBA00022989"/>
    </source>
</evidence>
<keyword evidence="4 7" id="KW-0812">Transmembrane</keyword>
<evidence type="ECO:0000256" key="6">
    <source>
        <dbReference type="ARBA" id="ARBA00023136"/>
    </source>
</evidence>
<dbReference type="InterPro" id="IPR005524">
    <property type="entry name" value="DUF318"/>
</dbReference>
<evidence type="ECO:0000256" key="1">
    <source>
        <dbReference type="ARBA" id="ARBA00004651"/>
    </source>
</evidence>
<keyword evidence="6 7" id="KW-0472">Membrane</keyword>
<feature type="transmembrane region" description="Helical" evidence="7">
    <location>
        <begin position="45"/>
        <end position="65"/>
    </location>
</feature>
<dbReference type="Pfam" id="PF03773">
    <property type="entry name" value="ArsP_1"/>
    <property type="match status" value="1"/>
</dbReference>
<evidence type="ECO:0000256" key="4">
    <source>
        <dbReference type="ARBA" id="ARBA00022692"/>
    </source>
</evidence>
<dbReference type="PANTHER" id="PTHR34184:SF4">
    <property type="entry name" value="UPF0718 PROTEIN YCGR"/>
    <property type="match status" value="1"/>
</dbReference>
<comment type="subcellular location">
    <subcellularLocation>
        <location evidence="1">Cell membrane</location>
        <topology evidence="1">Multi-pass membrane protein</topology>
    </subcellularLocation>
</comment>
<dbReference type="EMBL" id="WNVC01001567">
    <property type="protein sequence ID" value="MDZ5001574.1"/>
    <property type="molecule type" value="Genomic_DNA"/>
</dbReference>